<feature type="transmembrane region" description="Helical" evidence="1">
    <location>
        <begin position="301"/>
        <end position="320"/>
    </location>
</feature>
<keyword evidence="1" id="KW-0812">Transmembrane</keyword>
<keyword evidence="3" id="KW-1185">Reference proteome</keyword>
<feature type="transmembrane region" description="Helical" evidence="1">
    <location>
        <begin position="332"/>
        <end position="353"/>
    </location>
</feature>
<gene>
    <name evidence="2" type="ORF">BSTOLATCC_MIC23428</name>
</gene>
<feature type="transmembrane region" description="Helical" evidence="1">
    <location>
        <begin position="162"/>
        <end position="181"/>
    </location>
</feature>
<feature type="transmembrane region" description="Helical" evidence="1">
    <location>
        <begin position="122"/>
        <end position="141"/>
    </location>
</feature>
<dbReference type="Proteomes" id="UP001162131">
    <property type="component" value="Unassembled WGS sequence"/>
</dbReference>
<keyword evidence="1" id="KW-0472">Membrane</keyword>
<feature type="transmembrane region" description="Helical" evidence="1">
    <location>
        <begin position="21"/>
        <end position="41"/>
    </location>
</feature>
<reference evidence="2" key="1">
    <citation type="submission" date="2021-09" db="EMBL/GenBank/DDBJ databases">
        <authorList>
            <consortium name="AG Swart"/>
            <person name="Singh M."/>
            <person name="Singh A."/>
            <person name="Seah K."/>
            <person name="Emmerich C."/>
        </authorList>
    </citation>
    <scope>NUCLEOTIDE SEQUENCE</scope>
    <source>
        <strain evidence="2">ATCC30299</strain>
    </source>
</reference>
<proteinExistence type="predicted"/>
<organism evidence="2 3">
    <name type="scientific">Blepharisma stoltei</name>
    <dbReference type="NCBI Taxonomy" id="1481888"/>
    <lineage>
        <taxon>Eukaryota</taxon>
        <taxon>Sar</taxon>
        <taxon>Alveolata</taxon>
        <taxon>Ciliophora</taxon>
        <taxon>Postciliodesmatophora</taxon>
        <taxon>Heterotrichea</taxon>
        <taxon>Heterotrichida</taxon>
        <taxon>Blepharismidae</taxon>
        <taxon>Blepharisma</taxon>
    </lineage>
</organism>
<evidence type="ECO:0000313" key="2">
    <source>
        <dbReference type="EMBL" id="CAG9319219.1"/>
    </source>
</evidence>
<evidence type="ECO:0000256" key="1">
    <source>
        <dbReference type="SAM" id="Phobius"/>
    </source>
</evidence>
<dbReference type="AlphaFoldDB" id="A0AAU9IXF0"/>
<keyword evidence="1" id="KW-1133">Transmembrane helix</keyword>
<feature type="transmembrane region" description="Helical" evidence="1">
    <location>
        <begin position="193"/>
        <end position="213"/>
    </location>
</feature>
<feature type="transmembrane region" description="Helical" evidence="1">
    <location>
        <begin position="246"/>
        <end position="266"/>
    </location>
</feature>
<evidence type="ECO:0000313" key="3">
    <source>
        <dbReference type="Proteomes" id="UP001162131"/>
    </source>
</evidence>
<comment type="caution">
    <text evidence="2">The sequence shown here is derived from an EMBL/GenBank/DDBJ whole genome shotgun (WGS) entry which is preliminary data.</text>
</comment>
<feature type="transmembrane region" description="Helical" evidence="1">
    <location>
        <begin position="272"/>
        <end position="294"/>
    </location>
</feature>
<protein>
    <recommendedName>
        <fullName evidence="4">TRP C-terminal domain-containing protein</fullName>
    </recommendedName>
</protein>
<sequence length="490" mass="56688">MIYAYALNVEDTETAESMGDVVKFAIPSLFLVLIILSIFTFNRGGTLYSVWYFMTWYQFIRWIPLINSDVPEVYDKFFQRLAEAANDHQFITYGTSKSVDNKRLEIVKIKSTLFINNAEEQIVYWLVCALAVIIIGVIGVSQSKTPWGILKRKMKYNCIIRATLVLYFDFLLFAILQLEYFDTSGWYESLNSVIAIVVVFVSVLIFFILPVIIKIKTENSIENENSIKEIDTLITEFSAERVYAKYNYWALFFIVRIVTASMFIILSSWSSIQALVIGICVFVNILFIFFWFPFKTTVENIISGLAEICTLLLIIQTGLFNLNGWTSSSMNYMAWGCISVVYIGIVLCLIRYFSILALSKHAVFDERSIDKKNDETVDRSSDIKAPTKIEPEFQIEDLEEQEVIQSTLPFANKSVFTPPTINSEHVINTNAPIIMENINQKVYEEPTEEQKLENKEIFNEKNIENRNRRYGEGLSFYPRLEDKYKRISLK</sequence>
<dbReference type="EMBL" id="CAJZBQ010000022">
    <property type="protein sequence ID" value="CAG9319219.1"/>
    <property type="molecule type" value="Genomic_DNA"/>
</dbReference>
<accession>A0AAU9IXF0</accession>
<evidence type="ECO:0008006" key="4">
    <source>
        <dbReference type="Google" id="ProtNLM"/>
    </source>
</evidence>
<name>A0AAU9IXF0_9CILI</name>